<protein>
    <submittedName>
        <fullName evidence="3">Uncharacterized protein</fullName>
    </submittedName>
</protein>
<evidence type="ECO:0000313" key="3">
    <source>
        <dbReference type="EMBL" id="KAB1202582.1"/>
    </source>
</evidence>
<dbReference type="EMBL" id="RXIC02000026">
    <property type="protein sequence ID" value="KAB1202582.1"/>
    <property type="molecule type" value="Genomic_DNA"/>
</dbReference>
<evidence type="ECO:0000256" key="1">
    <source>
        <dbReference type="SAM" id="Coils"/>
    </source>
</evidence>
<sequence length="308" mass="34491">MCAPEKNESVLSPRNNEFAFYLDVLAASFRFPFPEKAKKVLKFLAIALCQLAPNGWHFLLEFICLWRGRFPEGWSDVSEVENPEVIYGAWGVPSFDGARGLSEEIKQSKQDLQVQIACCEHELDEAKKYKEECQRQDGLLLKNTLQISAAEALADRELQAHHDLIREFEAFKVQAKWEKDVLVTQFTHEKDALIAQAQRTIDTLQGSLIQVESTKSVLQDRVSNPEGSVTWLEGEGRKLRESLGLGEERIRFREDALINKEASSSSLEIIEKDKGSLRADPKGVGENAPGPALSPSSLPEVTGPKRPS</sequence>
<reference evidence="3 4" key="1">
    <citation type="journal article" date="2019" name="Plant Biotechnol. J.">
        <title>The red bayberry genome and genetic basis of sex determination.</title>
        <authorList>
            <person name="Jia H.M."/>
            <person name="Jia H.J."/>
            <person name="Cai Q.L."/>
            <person name="Wang Y."/>
            <person name="Zhao H.B."/>
            <person name="Yang W.F."/>
            <person name="Wang G.Y."/>
            <person name="Li Y.H."/>
            <person name="Zhan D.L."/>
            <person name="Shen Y.T."/>
            <person name="Niu Q.F."/>
            <person name="Chang L."/>
            <person name="Qiu J."/>
            <person name="Zhao L."/>
            <person name="Xie H.B."/>
            <person name="Fu W.Y."/>
            <person name="Jin J."/>
            <person name="Li X.W."/>
            <person name="Jiao Y."/>
            <person name="Zhou C.C."/>
            <person name="Tu T."/>
            <person name="Chai C.Y."/>
            <person name="Gao J.L."/>
            <person name="Fan L.J."/>
            <person name="van de Weg E."/>
            <person name="Wang J.Y."/>
            <person name="Gao Z.S."/>
        </authorList>
    </citation>
    <scope>NUCLEOTIDE SEQUENCE [LARGE SCALE GENOMIC DNA]</scope>
    <source>
        <tissue evidence="3">Leaves</tissue>
    </source>
</reference>
<feature type="region of interest" description="Disordered" evidence="2">
    <location>
        <begin position="269"/>
        <end position="308"/>
    </location>
</feature>
<dbReference type="AlphaFoldDB" id="A0A6A1UQJ2"/>
<keyword evidence="1" id="KW-0175">Coiled coil</keyword>
<name>A0A6A1UQJ2_9ROSI</name>
<proteinExistence type="predicted"/>
<comment type="caution">
    <text evidence="3">The sequence shown here is derived from an EMBL/GenBank/DDBJ whole genome shotgun (WGS) entry which is preliminary data.</text>
</comment>
<feature type="compositionally biased region" description="Low complexity" evidence="2">
    <location>
        <begin position="288"/>
        <end position="299"/>
    </location>
</feature>
<organism evidence="3 4">
    <name type="scientific">Morella rubra</name>
    <name type="common">Chinese bayberry</name>
    <dbReference type="NCBI Taxonomy" id="262757"/>
    <lineage>
        <taxon>Eukaryota</taxon>
        <taxon>Viridiplantae</taxon>
        <taxon>Streptophyta</taxon>
        <taxon>Embryophyta</taxon>
        <taxon>Tracheophyta</taxon>
        <taxon>Spermatophyta</taxon>
        <taxon>Magnoliopsida</taxon>
        <taxon>eudicotyledons</taxon>
        <taxon>Gunneridae</taxon>
        <taxon>Pentapetalae</taxon>
        <taxon>rosids</taxon>
        <taxon>fabids</taxon>
        <taxon>Fagales</taxon>
        <taxon>Myricaceae</taxon>
        <taxon>Morella</taxon>
    </lineage>
</organism>
<feature type="coiled-coil region" evidence="1">
    <location>
        <begin position="109"/>
        <end position="136"/>
    </location>
</feature>
<keyword evidence="4" id="KW-1185">Reference proteome</keyword>
<dbReference type="Proteomes" id="UP000516437">
    <property type="component" value="Chromosome 8"/>
</dbReference>
<evidence type="ECO:0000256" key="2">
    <source>
        <dbReference type="SAM" id="MobiDB-lite"/>
    </source>
</evidence>
<accession>A0A6A1UQJ2</accession>
<gene>
    <name evidence="3" type="ORF">CJ030_MR8G016256</name>
</gene>
<feature type="compositionally biased region" description="Basic and acidic residues" evidence="2">
    <location>
        <begin position="269"/>
        <end position="283"/>
    </location>
</feature>
<evidence type="ECO:0000313" key="4">
    <source>
        <dbReference type="Proteomes" id="UP000516437"/>
    </source>
</evidence>